<evidence type="ECO:0000256" key="2">
    <source>
        <dbReference type="ARBA" id="ARBA00022723"/>
    </source>
</evidence>
<dbReference type="SMART" id="SM00471">
    <property type="entry name" value="HDc"/>
    <property type="match status" value="1"/>
</dbReference>
<keyword evidence="9" id="KW-1185">Reference proteome</keyword>
<gene>
    <name evidence="8" type="ORF">SAMN05878443_1207</name>
</gene>
<evidence type="ECO:0000256" key="3">
    <source>
        <dbReference type="ARBA" id="ARBA00022741"/>
    </source>
</evidence>
<evidence type="ECO:0000256" key="4">
    <source>
        <dbReference type="ARBA" id="ARBA00022801"/>
    </source>
</evidence>
<reference evidence="9" key="1">
    <citation type="submission" date="2016-11" db="EMBL/GenBank/DDBJ databases">
        <authorList>
            <person name="Varghese N."/>
            <person name="Submissions S."/>
        </authorList>
    </citation>
    <scope>NUCLEOTIDE SEQUENCE [LARGE SCALE GENOMIC DNA]</scope>
    <source>
        <strain evidence="9">313</strain>
    </source>
</reference>
<evidence type="ECO:0000259" key="7">
    <source>
        <dbReference type="SMART" id="SM00471"/>
    </source>
</evidence>
<dbReference type="GO" id="GO:0046872">
    <property type="term" value="F:metal ion binding"/>
    <property type="evidence" value="ECO:0007669"/>
    <property type="project" value="UniProtKB-KW"/>
</dbReference>
<accession>A0A1N6GGB5</accession>
<comment type="catalytic activity">
    <reaction evidence="6">
        <text>P(1),P(4)-bis(5'-adenosyl) tetraphosphate + H2O = 2 ADP + 2 H(+)</text>
        <dbReference type="Rhea" id="RHEA:24252"/>
        <dbReference type="ChEBI" id="CHEBI:15377"/>
        <dbReference type="ChEBI" id="CHEBI:15378"/>
        <dbReference type="ChEBI" id="CHEBI:58141"/>
        <dbReference type="ChEBI" id="CHEBI:456216"/>
        <dbReference type="EC" id="3.6.1.41"/>
    </reaction>
</comment>
<dbReference type="EMBL" id="FSRN01000001">
    <property type="protein sequence ID" value="SIO06553.1"/>
    <property type="molecule type" value="Genomic_DNA"/>
</dbReference>
<dbReference type="EC" id="3.6.1.41" evidence="1"/>
<dbReference type="NCBIfam" id="TIGR00488">
    <property type="entry name" value="bis(5'-nucleosyl)-tetraphosphatase (symmetrical) YqeK"/>
    <property type="match status" value="1"/>
</dbReference>
<evidence type="ECO:0000313" key="8">
    <source>
        <dbReference type="EMBL" id="SIO06553.1"/>
    </source>
</evidence>
<dbReference type="PANTHER" id="PTHR35795:SF1">
    <property type="entry name" value="BIS(5'-NUCLEOSYL)-TETRAPHOSPHATASE, SYMMETRICAL"/>
    <property type="match status" value="1"/>
</dbReference>
<dbReference type="RefSeq" id="WP_034548175.1">
    <property type="nucleotide sequence ID" value="NZ_FSRN01000001.1"/>
</dbReference>
<evidence type="ECO:0000256" key="1">
    <source>
        <dbReference type="ARBA" id="ARBA00012506"/>
    </source>
</evidence>
<protein>
    <recommendedName>
        <fullName evidence="1">bis(5'-nucleosyl)-tetraphosphatase (symmetrical)</fullName>
        <ecNumber evidence="1">3.6.1.41</ecNumber>
    </recommendedName>
</protein>
<dbReference type="eggNOG" id="COG1713">
    <property type="taxonomic scope" value="Bacteria"/>
</dbReference>
<dbReference type="CDD" id="cd00077">
    <property type="entry name" value="HDc"/>
    <property type="match status" value="1"/>
</dbReference>
<dbReference type="Gene3D" id="1.10.3210.10">
    <property type="entry name" value="Hypothetical protein af1432"/>
    <property type="match status" value="1"/>
</dbReference>
<evidence type="ECO:0000256" key="6">
    <source>
        <dbReference type="ARBA" id="ARBA00049417"/>
    </source>
</evidence>
<sequence>MENKKNSLVYSKKYVSLTRDKLIQIIQSQMSRERFQHVLGVEQVAVQLAEKFGVSTEAASIAALTHDYAKERSDKEMQELIFSEKLNLEWLDYGSNIWHGPLGAVLVERELGISNPDILNAIRHHTIGAEKMTLLEQVIYVADYIEPGRNFPGVERARVLAAENLQEAVRYETKRILQHLIEQNRKIYPKTIATYNKWVANS</sequence>
<dbReference type="GO" id="GO:0008803">
    <property type="term" value="F:bis(5'-nucleosyl)-tetraphosphatase (symmetrical) activity"/>
    <property type="evidence" value="ECO:0007669"/>
    <property type="project" value="UniProtKB-EC"/>
</dbReference>
<dbReference type="GO" id="GO:0000166">
    <property type="term" value="F:nucleotide binding"/>
    <property type="evidence" value="ECO:0007669"/>
    <property type="project" value="UniProtKB-KW"/>
</dbReference>
<dbReference type="SUPFAM" id="SSF109604">
    <property type="entry name" value="HD-domain/PDEase-like"/>
    <property type="match status" value="1"/>
</dbReference>
<evidence type="ECO:0000256" key="5">
    <source>
        <dbReference type="ARBA" id="ARBA00023004"/>
    </source>
</evidence>
<dbReference type="InterPro" id="IPR005249">
    <property type="entry name" value="YqeK"/>
</dbReference>
<dbReference type="InterPro" id="IPR006674">
    <property type="entry name" value="HD_domain"/>
</dbReference>
<dbReference type="OrthoDB" id="9782134at2"/>
<dbReference type="STRING" id="28230.SAMN05878443_1207"/>
<keyword evidence="5" id="KW-0408">Iron</keyword>
<keyword evidence="4 8" id="KW-0378">Hydrolase</keyword>
<organism evidence="8 9">
    <name type="scientific">Carnobacterium alterfunditum</name>
    <dbReference type="NCBI Taxonomy" id="28230"/>
    <lineage>
        <taxon>Bacteria</taxon>
        <taxon>Bacillati</taxon>
        <taxon>Bacillota</taxon>
        <taxon>Bacilli</taxon>
        <taxon>Lactobacillales</taxon>
        <taxon>Carnobacteriaceae</taxon>
        <taxon>Carnobacterium</taxon>
    </lineage>
</organism>
<feature type="domain" description="HD/PDEase" evidence="7">
    <location>
        <begin position="30"/>
        <end position="157"/>
    </location>
</feature>
<dbReference type="AlphaFoldDB" id="A0A1N6GGB5"/>
<keyword evidence="2" id="KW-0479">Metal-binding</keyword>
<dbReference type="PANTHER" id="PTHR35795">
    <property type="entry name" value="SLR1885 PROTEIN"/>
    <property type="match status" value="1"/>
</dbReference>
<name>A0A1N6GGB5_9LACT</name>
<evidence type="ECO:0000313" key="9">
    <source>
        <dbReference type="Proteomes" id="UP000184758"/>
    </source>
</evidence>
<dbReference type="InterPro" id="IPR003607">
    <property type="entry name" value="HD/PDEase_dom"/>
</dbReference>
<keyword evidence="3" id="KW-0547">Nucleotide-binding</keyword>
<dbReference type="Pfam" id="PF01966">
    <property type="entry name" value="HD"/>
    <property type="match status" value="1"/>
</dbReference>
<dbReference type="Proteomes" id="UP000184758">
    <property type="component" value="Unassembled WGS sequence"/>
</dbReference>
<dbReference type="InterPro" id="IPR051094">
    <property type="entry name" value="Diverse_Catalytic_Enzymes"/>
</dbReference>
<proteinExistence type="predicted"/>